<evidence type="ECO:0000313" key="2">
    <source>
        <dbReference type="Proteomes" id="UP001569904"/>
    </source>
</evidence>
<organism evidence="1 2">
    <name type="scientific">Actinomadura chokoriensis</name>
    <dbReference type="NCBI Taxonomy" id="454156"/>
    <lineage>
        <taxon>Bacteria</taxon>
        <taxon>Bacillati</taxon>
        <taxon>Actinomycetota</taxon>
        <taxon>Actinomycetes</taxon>
        <taxon>Streptosporangiales</taxon>
        <taxon>Thermomonosporaceae</taxon>
        <taxon>Actinomadura</taxon>
    </lineage>
</organism>
<sequence>MVDQVAELISEVATLRRAVRNEPLPGAWDHVRDVDRFLRRRVEELHRLPLVAVEHAELDHYGSGYASYIDVFATKRDGSTRQTDEDGGVRIECLNVLLCRLAPIACLLRPDDLWQTHDTSWSPSPNINRVIAAPDQSWADEFHQVKDLLDQRGISLIGPDLLTRPLPEGLEAKSNLANPARTIFDAWFHWPD</sequence>
<name>A0ABV4R2F0_9ACTN</name>
<comment type="caution">
    <text evidence="1">The sequence shown here is derived from an EMBL/GenBank/DDBJ whole genome shotgun (WGS) entry which is preliminary data.</text>
</comment>
<evidence type="ECO:0000313" key="1">
    <source>
        <dbReference type="EMBL" id="MFA1557084.1"/>
    </source>
</evidence>
<dbReference type="EMBL" id="JAXCEH010000018">
    <property type="protein sequence ID" value="MFA1557084.1"/>
    <property type="molecule type" value="Genomic_DNA"/>
</dbReference>
<gene>
    <name evidence="1" type="ORF">SM436_25695</name>
</gene>
<protein>
    <submittedName>
        <fullName evidence="1">Uncharacterized protein</fullName>
    </submittedName>
</protein>
<keyword evidence="2" id="KW-1185">Reference proteome</keyword>
<proteinExistence type="predicted"/>
<accession>A0ABV4R2F0</accession>
<dbReference type="RefSeq" id="WP_371943826.1">
    <property type="nucleotide sequence ID" value="NZ_JAXCEH010000018.1"/>
</dbReference>
<dbReference type="Proteomes" id="UP001569904">
    <property type="component" value="Unassembled WGS sequence"/>
</dbReference>
<reference evidence="1 2" key="1">
    <citation type="submission" date="2023-11" db="EMBL/GenBank/DDBJ databases">
        <title>Actinomadura monticuli sp. nov., isolated from volcanic ash.</title>
        <authorList>
            <person name="Lee S.D."/>
            <person name="Yang H."/>
            <person name="Kim I.S."/>
        </authorList>
    </citation>
    <scope>NUCLEOTIDE SEQUENCE [LARGE SCALE GENOMIC DNA]</scope>
    <source>
        <strain evidence="1 2">DSM 45346</strain>
    </source>
</reference>